<dbReference type="Pfam" id="PF07714">
    <property type="entry name" value="PK_Tyr_Ser-Thr"/>
    <property type="match status" value="1"/>
</dbReference>
<protein>
    <recommendedName>
        <fullName evidence="1">Protein kinase domain-containing protein</fullName>
    </recommendedName>
</protein>
<dbReference type="PANTHER" id="PTHR23257:SF974">
    <property type="entry name" value="RECEPTOR-INTERACTING SERINE_THREONINE-PROTEIN KINASE 3"/>
    <property type="match status" value="1"/>
</dbReference>
<dbReference type="Proteomes" id="UP000247702">
    <property type="component" value="Unassembled WGS sequence"/>
</dbReference>
<evidence type="ECO:0000313" key="3">
    <source>
        <dbReference type="Proteomes" id="UP000247702"/>
    </source>
</evidence>
<dbReference type="GO" id="GO:0005737">
    <property type="term" value="C:cytoplasm"/>
    <property type="evidence" value="ECO:0007669"/>
    <property type="project" value="TreeGrafter"/>
</dbReference>
<dbReference type="Gene3D" id="1.10.510.10">
    <property type="entry name" value="Transferase(Phosphotransferase) domain 1"/>
    <property type="match status" value="1"/>
</dbReference>
<proteinExistence type="predicted"/>
<dbReference type="EMBL" id="BEXD01000816">
    <property type="protein sequence ID" value="GBB90388.1"/>
    <property type="molecule type" value="Genomic_DNA"/>
</dbReference>
<feature type="domain" description="Protein kinase" evidence="1">
    <location>
        <begin position="110"/>
        <end position="379"/>
    </location>
</feature>
<sequence length="492" mass="56646">MDEIKLSDDVIEQIKDFFHDDLTEEQNSLIDKLISNEKLKERYKEYDLCHECNQINTGHDYCRSCKSKYFQQNFKNWTSGNHKVDEFIQKAQLEAEHYVKIIEWIEYDKFEDIEYLAKGGFSTTYKAIWKNGNIHSIKRNGQLRRTGEVKVALKCLHNSQEITADFLKEVESNILACDPTSSFVVCCFGITKDPKTNNFMMVMKLKECSLRQHLNINFNSLNWGNKISLLEDISHGLKDIHNSELIHHDFHCGNLLNDSGLAYVTDLGLCQPANVKSSQNDKKEIYGVLPYVDPEVLRGKEYTQESDIYGFGIIAYEICTGLPPYHDIPHDEFLAMKICNGLRPRSDYKIPQFIFDIINQCWDAVPSKRPKAVELYSLFIDLYGDYCRGDFTIWKQAKEADEINKKSLSSTVQPALSSTGALSYTTHPQAVYTSRLLDFKNLPEPKNAENNDDLFEKEYSESLRINFTNLDINSKVIHLLRHISISAPPLGP</sequence>
<gene>
    <name evidence="2" type="ORF">RclHR1_17320001</name>
</gene>
<dbReference type="SUPFAM" id="SSF56112">
    <property type="entry name" value="Protein kinase-like (PK-like)"/>
    <property type="match status" value="1"/>
</dbReference>
<dbReference type="GO" id="GO:0004672">
    <property type="term" value="F:protein kinase activity"/>
    <property type="evidence" value="ECO:0007669"/>
    <property type="project" value="InterPro"/>
</dbReference>
<dbReference type="InterPro" id="IPR001245">
    <property type="entry name" value="Ser-Thr/Tyr_kinase_cat_dom"/>
</dbReference>
<dbReference type="InterPro" id="IPR000719">
    <property type="entry name" value="Prot_kinase_dom"/>
</dbReference>
<dbReference type="PROSITE" id="PS50011">
    <property type="entry name" value="PROTEIN_KINASE_DOM"/>
    <property type="match status" value="1"/>
</dbReference>
<dbReference type="InterPro" id="IPR011009">
    <property type="entry name" value="Kinase-like_dom_sf"/>
</dbReference>
<accession>A0A2Z6RCZ4</accession>
<dbReference type="InterPro" id="IPR050167">
    <property type="entry name" value="Ser_Thr_protein_kinase"/>
</dbReference>
<dbReference type="GO" id="GO:0005524">
    <property type="term" value="F:ATP binding"/>
    <property type="evidence" value="ECO:0007669"/>
    <property type="project" value="InterPro"/>
</dbReference>
<dbReference type="PANTHER" id="PTHR23257">
    <property type="entry name" value="SERINE-THREONINE PROTEIN KINASE"/>
    <property type="match status" value="1"/>
</dbReference>
<dbReference type="AlphaFoldDB" id="A0A2Z6RCZ4"/>
<evidence type="ECO:0000313" key="2">
    <source>
        <dbReference type="EMBL" id="GBB90388.1"/>
    </source>
</evidence>
<reference evidence="2 3" key="1">
    <citation type="submission" date="2017-11" db="EMBL/GenBank/DDBJ databases">
        <title>The genome of Rhizophagus clarus HR1 reveals common genetic basis of auxotrophy among arbuscular mycorrhizal fungi.</title>
        <authorList>
            <person name="Kobayashi Y."/>
        </authorList>
    </citation>
    <scope>NUCLEOTIDE SEQUENCE [LARGE SCALE GENOMIC DNA]</scope>
    <source>
        <strain evidence="2 3">HR1</strain>
    </source>
</reference>
<comment type="caution">
    <text evidence="2">The sequence shown here is derived from an EMBL/GenBank/DDBJ whole genome shotgun (WGS) entry which is preliminary data.</text>
</comment>
<evidence type="ECO:0000259" key="1">
    <source>
        <dbReference type="PROSITE" id="PS50011"/>
    </source>
</evidence>
<name>A0A2Z6RCZ4_9GLOM</name>
<keyword evidence="3" id="KW-1185">Reference proteome</keyword>
<dbReference type="GO" id="GO:0007165">
    <property type="term" value="P:signal transduction"/>
    <property type="evidence" value="ECO:0007669"/>
    <property type="project" value="TreeGrafter"/>
</dbReference>
<organism evidence="2 3">
    <name type="scientific">Rhizophagus clarus</name>
    <dbReference type="NCBI Taxonomy" id="94130"/>
    <lineage>
        <taxon>Eukaryota</taxon>
        <taxon>Fungi</taxon>
        <taxon>Fungi incertae sedis</taxon>
        <taxon>Mucoromycota</taxon>
        <taxon>Glomeromycotina</taxon>
        <taxon>Glomeromycetes</taxon>
        <taxon>Glomerales</taxon>
        <taxon>Glomeraceae</taxon>
        <taxon>Rhizophagus</taxon>
    </lineage>
</organism>